<comment type="caution">
    <text evidence="4">The sequence shown here is derived from an EMBL/GenBank/DDBJ whole genome shotgun (WGS) entry which is preliminary data.</text>
</comment>
<dbReference type="Proteomes" id="UP001596039">
    <property type="component" value="Unassembled WGS sequence"/>
</dbReference>
<gene>
    <name evidence="4" type="ORF">ACFPJ4_04215</name>
</gene>
<organism evidence="4 5">
    <name type="scientific">Lysinimonas soli</name>
    <dbReference type="NCBI Taxonomy" id="1074233"/>
    <lineage>
        <taxon>Bacteria</taxon>
        <taxon>Bacillati</taxon>
        <taxon>Actinomycetota</taxon>
        <taxon>Actinomycetes</taxon>
        <taxon>Micrococcales</taxon>
        <taxon>Microbacteriaceae</taxon>
        <taxon>Lysinimonas</taxon>
    </lineage>
</organism>
<evidence type="ECO:0000259" key="3">
    <source>
        <dbReference type="Pfam" id="PF22422"/>
    </source>
</evidence>
<name>A0ABW0NQG6_9MICO</name>
<dbReference type="Gene3D" id="1.50.10.10">
    <property type="match status" value="1"/>
</dbReference>
<dbReference type="Pfam" id="PF14742">
    <property type="entry name" value="GDE_N_bis"/>
    <property type="match status" value="1"/>
</dbReference>
<dbReference type="InterPro" id="IPR032856">
    <property type="entry name" value="GDE_N_bis"/>
</dbReference>
<evidence type="ECO:0000256" key="1">
    <source>
        <dbReference type="SAM" id="MobiDB-lite"/>
    </source>
</evidence>
<dbReference type="InterPro" id="IPR008928">
    <property type="entry name" value="6-hairpin_glycosidase_sf"/>
</dbReference>
<dbReference type="SUPFAM" id="SSF48208">
    <property type="entry name" value="Six-hairpin glycosidases"/>
    <property type="match status" value="1"/>
</dbReference>
<dbReference type="RefSeq" id="WP_386739031.1">
    <property type="nucleotide sequence ID" value="NZ_JBHSMG010000001.1"/>
</dbReference>
<evidence type="ECO:0000313" key="4">
    <source>
        <dbReference type="EMBL" id="MFC5501442.1"/>
    </source>
</evidence>
<feature type="domain" description="Mannosylglycerate hydrolase MGH1-like glycoside hydrolase" evidence="3">
    <location>
        <begin position="383"/>
        <end position="603"/>
    </location>
</feature>
<evidence type="ECO:0000259" key="2">
    <source>
        <dbReference type="Pfam" id="PF14742"/>
    </source>
</evidence>
<feature type="region of interest" description="Disordered" evidence="1">
    <location>
        <begin position="693"/>
        <end position="717"/>
    </location>
</feature>
<dbReference type="Pfam" id="PF22422">
    <property type="entry name" value="MGH1-like_GH"/>
    <property type="match status" value="1"/>
</dbReference>
<evidence type="ECO:0000313" key="5">
    <source>
        <dbReference type="Proteomes" id="UP001596039"/>
    </source>
</evidence>
<feature type="domain" description="Putative glycogen debranching enzyme N-terminal" evidence="2">
    <location>
        <begin position="30"/>
        <end position="209"/>
    </location>
</feature>
<reference evidence="5" key="1">
    <citation type="journal article" date="2019" name="Int. J. Syst. Evol. Microbiol.">
        <title>The Global Catalogue of Microorganisms (GCM) 10K type strain sequencing project: providing services to taxonomists for standard genome sequencing and annotation.</title>
        <authorList>
            <consortium name="The Broad Institute Genomics Platform"/>
            <consortium name="The Broad Institute Genome Sequencing Center for Infectious Disease"/>
            <person name="Wu L."/>
            <person name="Ma J."/>
        </authorList>
    </citation>
    <scope>NUCLEOTIDE SEQUENCE [LARGE SCALE GENOMIC DNA]</scope>
    <source>
        <strain evidence="5">CGMCC 4.6997</strain>
    </source>
</reference>
<proteinExistence type="predicted"/>
<sequence length="717" mass="77056">MTEPAKTSAIPQGTPGHISIVNFPELSLTLVEGTTFCVSDSAGDIEPAAANGLFVRDTRVVSKWRLQIDGAPVEPLSSFAREPFHGQLVGRGMVRAGQPEATLVVERDRYVGAGMREDLTIRNYGIDAVGIDVLLEIEADFADIFAVKDRRAAITGPVTRAHTGEALVFQTEDGSRGARVLAAGAQVIGDALMFRPVIPAGGTWSVTLRVVPIIDGQAMGEPYPVDRPLTEAGPSRRLRAWREAAPSFLVGNAVLGRALLRSQRDLGALRIEDPAHPADDVVAAGAPWFMALFGRDSILTSQMMVPFAPELAMGTLRTLARFQGTSVDLRTDEEPGRILHEVRLGADFSFVPGGSGIYYGSIDSTPLFVMLCGRALRWGAPADRLAELRPAVEKALNWIVEFGDRDGDGFVEYQRGSDRGLVNQCWKDSIDSMSFSGGRLASTPIAAAEVQGYVYAAYLAAAELFRAWGDAKTGAEWTARAALLKKRFHEAFWMPEHDFYAMALDGEKAQLDVVSSNIGHVLWSGLADEGVASKVVDRLLAPEMFTGFGIRTLSSEAARYNPTSYHNGSIWPHDTAIVAAGMAAVGRRDGAEAVICALIDSIEAFDGRLPELFCGFDRVARPVPVPYPAACRPQAWAAAVPFELFRISLDLDIDLLDGRLQSGAAPSFLGEVVADGLRAGDRRFRVHADRSGSRIEGLDSGGAATADAARAESVPQH</sequence>
<accession>A0ABW0NQG6</accession>
<protein>
    <submittedName>
        <fullName evidence="4">Glycogen debranching N-terminal domain-containing protein</fullName>
    </submittedName>
</protein>
<keyword evidence="5" id="KW-1185">Reference proteome</keyword>
<dbReference type="EMBL" id="JBHSMG010000001">
    <property type="protein sequence ID" value="MFC5501442.1"/>
    <property type="molecule type" value="Genomic_DNA"/>
</dbReference>
<dbReference type="InterPro" id="IPR012341">
    <property type="entry name" value="6hp_glycosidase-like_sf"/>
</dbReference>
<dbReference type="InterPro" id="IPR054491">
    <property type="entry name" value="MGH1-like_GH"/>
</dbReference>